<reference evidence="1" key="1">
    <citation type="journal article" date="2020" name="Nat. Commun.">
        <title>Large-scale genome sequencing of mycorrhizal fungi provides insights into the early evolution of symbiotic traits.</title>
        <authorList>
            <person name="Miyauchi S."/>
            <person name="Kiss E."/>
            <person name="Kuo A."/>
            <person name="Drula E."/>
            <person name="Kohler A."/>
            <person name="Sanchez-Garcia M."/>
            <person name="Morin E."/>
            <person name="Andreopoulos B."/>
            <person name="Barry K.W."/>
            <person name="Bonito G."/>
            <person name="Buee M."/>
            <person name="Carver A."/>
            <person name="Chen C."/>
            <person name="Cichocki N."/>
            <person name="Clum A."/>
            <person name="Culley D."/>
            <person name="Crous P.W."/>
            <person name="Fauchery L."/>
            <person name="Girlanda M."/>
            <person name="Hayes R.D."/>
            <person name="Keri Z."/>
            <person name="LaButti K."/>
            <person name="Lipzen A."/>
            <person name="Lombard V."/>
            <person name="Magnuson J."/>
            <person name="Maillard F."/>
            <person name="Murat C."/>
            <person name="Nolan M."/>
            <person name="Ohm R.A."/>
            <person name="Pangilinan J."/>
            <person name="Pereira M.F."/>
            <person name="Perotto S."/>
            <person name="Peter M."/>
            <person name="Pfister S."/>
            <person name="Riley R."/>
            <person name="Sitrit Y."/>
            <person name="Stielow J.B."/>
            <person name="Szollosi G."/>
            <person name="Zifcakova L."/>
            <person name="Stursova M."/>
            <person name="Spatafora J.W."/>
            <person name="Tedersoo L."/>
            <person name="Vaario L.M."/>
            <person name="Yamada A."/>
            <person name="Yan M."/>
            <person name="Wang P."/>
            <person name="Xu J."/>
            <person name="Bruns T."/>
            <person name="Baldrian P."/>
            <person name="Vilgalys R."/>
            <person name="Dunand C."/>
            <person name="Henrissat B."/>
            <person name="Grigoriev I.V."/>
            <person name="Hibbett D."/>
            <person name="Nagy L.G."/>
            <person name="Martin F.M."/>
        </authorList>
    </citation>
    <scope>NUCLEOTIDE SEQUENCE</scope>
    <source>
        <strain evidence="1">UH-Tt-Lm1</strain>
    </source>
</reference>
<protein>
    <submittedName>
        <fullName evidence="1">Uncharacterized protein</fullName>
    </submittedName>
</protein>
<evidence type="ECO:0000313" key="2">
    <source>
        <dbReference type="Proteomes" id="UP000736335"/>
    </source>
</evidence>
<reference evidence="1" key="2">
    <citation type="submission" date="2020-11" db="EMBL/GenBank/DDBJ databases">
        <authorList>
            <consortium name="DOE Joint Genome Institute"/>
            <person name="Kuo A."/>
            <person name="Miyauchi S."/>
            <person name="Kiss E."/>
            <person name="Drula E."/>
            <person name="Kohler A."/>
            <person name="Sanchez-Garcia M."/>
            <person name="Andreopoulos B."/>
            <person name="Barry K.W."/>
            <person name="Bonito G."/>
            <person name="Buee M."/>
            <person name="Carver A."/>
            <person name="Chen C."/>
            <person name="Cichocki N."/>
            <person name="Clum A."/>
            <person name="Culley D."/>
            <person name="Crous P.W."/>
            <person name="Fauchery L."/>
            <person name="Girlanda M."/>
            <person name="Hayes R."/>
            <person name="Keri Z."/>
            <person name="Labutti K."/>
            <person name="Lipzen A."/>
            <person name="Lombard V."/>
            <person name="Magnuson J."/>
            <person name="Maillard F."/>
            <person name="Morin E."/>
            <person name="Murat C."/>
            <person name="Nolan M."/>
            <person name="Ohm R."/>
            <person name="Pangilinan J."/>
            <person name="Pereira M."/>
            <person name="Perotto S."/>
            <person name="Peter M."/>
            <person name="Riley R."/>
            <person name="Sitrit Y."/>
            <person name="Stielow B."/>
            <person name="Szollosi G."/>
            <person name="Zifcakova L."/>
            <person name="Stursova M."/>
            <person name="Spatafora J.W."/>
            <person name="Tedersoo L."/>
            <person name="Vaario L.-M."/>
            <person name="Yamada A."/>
            <person name="Yan M."/>
            <person name="Wang P."/>
            <person name="Xu J."/>
            <person name="Bruns T."/>
            <person name="Baldrian P."/>
            <person name="Vilgalys R."/>
            <person name="Henrissat B."/>
            <person name="Grigoriev I.V."/>
            <person name="Hibbett D."/>
            <person name="Nagy L.G."/>
            <person name="Martin F.M."/>
        </authorList>
    </citation>
    <scope>NUCLEOTIDE SEQUENCE</scope>
    <source>
        <strain evidence="1">UH-Tt-Lm1</strain>
    </source>
</reference>
<name>A0A9P6HI42_9AGAM</name>
<dbReference type="Pfam" id="PF08843">
    <property type="entry name" value="AbiEii"/>
    <property type="match status" value="1"/>
</dbReference>
<dbReference type="AlphaFoldDB" id="A0A9P6HI42"/>
<dbReference type="Proteomes" id="UP000736335">
    <property type="component" value="Unassembled WGS sequence"/>
</dbReference>
<dbReference type="InterPro" id="IPR043519">
    <property type="entry name" value="NT_sf"/>
</dbReference>
<organism evidence="1 2">
    <name type="scientific">Thelephora terrestris</name>
    <dbReference type="NCBI Taxonomy" id="56493"/>
    <lineage>
        <taxon>Eukaryota</taxon>
        <taxon>Fungi</taxon>
        <taxon>Dikarya</taxon>
        <taxon>Basidiomycota</taxon>
        <taxon>Agaricomycotina</taxon>
        <taxon>Agaricomycetes</taxon>
        <taxon>Thelephorales</taxon>
        <taxon>Thelephoraceae</taxon>
        <taxon>Thelephora</taxon>
    </lineage>
</organism>
<accession>A0A9P6HI42</accession>
<evidence type="ECO:0000313" key="1">
    <source>
        <dbReference type="EMBL" id="KAF9787843.1"/>
    </source>
</evidence>
<dbReference type="EMBL" id="WIUZ02000004">
    <property type="protein sequence ID" value="KAF9787843.1"/>
    <property type="molecule type" value="Genomic_DNA"/>
</dbReference>
<dbReference type="OrthoDB" id="3133286at2759"/>
<proteinExistence type="predicted"/>
<dbReference type="InterPro" id="IPR014942">
    <property type="entry name" value="AbiEii"/>
</dbReference>
<comment type="caution">
    <text evidence="1">The sequence shown here is derived from an EMBL/GenBank/DDBJ whole genome shotgun (WGS) entry which is preliminary data.</text>
</comment>
<dbReference type="SUPFAM" id="SSF81301">
    <property type="entry name" value="Nucleotidyltransferase"/>
    <property type="match status" value="1"/>
</dbReference>
<keyword evidence="2" id="KW-1185">Reference proteome</keyword>
<gene>
    <name evidence="1" type="ORF">BJ322DRAFT_584273</name>
</gene>
<sequence>MSLLFSDVSTTASAAIATLNRIGIAACFVGGMACKLYGNDRTPGDLDILCLGCPWDQEELKLRVIAANPSFYLVPAKTPGATYKVLWYRISQYSSRCRCKVDLLFPGTMNIPSIPISDIDHPEPGKPCAPFTVVFLLKLQAWVQHRDSEELRFRLKSSTDASDLRAMLPIAYAKGVNIRRTEAYMPPSFVAAAGPRVKRFTQEWPETKAGWRALGFSV</sequence>